<dbReference type="InterPro" id="IPR036188">
    <property type="entry name" value="FAD/NAD-bd_sf"/>
</dbReference>
<name>A0A813ZPA5_9BILA</name>
<evidence type="ECO:0000313" key="3">
    <source>
        <dbReference type="Proteomes" id="UP000663829"/>
    </source>
</evidence>
<evidence type="ECO:0000313" key="2">
    <source>
        <dbReference type="EMBL" id="CAF3684236.1"/>
    </source>
</evidence>
<dbReference type="EMBL" id="CAJNOQ010001539">
    <property type="protein sequence ID" value="CAF0901895.1"/>
    <property type="molecule type" value="Genomic_DNA"/>
</dbReference>
<evidence type="ECO:0008006" key="4">
    <source>
        <dbReference type="Google" id="ProtNLM"/>
    </source>
</evidence>
<dbReference type="Proteomes" id="UP000681722">
    <property type="component" value="Unassembled WGS sequence"/>
</dbReference>
<proteinExistence type="predicted"/>
<sequence length="341" mass="38614">MFRTLNPSYRIGKYALVYINVLCMQNKITMTSIFTVGIIGCGPIGIECGLHALHNGYNILLFEVGDDLASNICLWSHVQLFTPFRMNISSLGQTYLQAELTKDELNSYLTGQEYIEKYLRPLGLKFINNILFKHRVISIGRYSDENKFVLLVEDKNENMEKYYYVDYLIDASGTYKCPNSIGIGNIPAVNEQRLESFIKYDIPNLNDDRIKLSLAHKRILLVGKGHSAANSALLLEEVLQNVDYIIANVGYQPDRALYSNLNVHECYKTKGPISLAAKLLASCNDTTDCLKQISHGKESLKTTESNFFIVGVKSYGKLTNFLLKIGFEQVEQVFQLINESR</sequence>
<dbReference type="SUPFAM" id="SSF51905">
    <property type="entry name" value="FAD/NAD(P)-binding domain"/>
    <property type="match status" value="1"/>
</dbReference>
<accession>A0A813ZPA5</accession>
<protein>
    <recommendedName>
        <fullName evidence="4">FAD/NAD(P)-binding domain-containing protein</fullName>
    </recommendedName>
</protein>
<dbReference type="EMBL" id="CAJOBC010001539">
    <property type="protein sequence ID" value="CAF3684236.1"/>
    <property type="molecule type" value="Genomic_DNA"/>
</dbReference>
<dbReference type="AlphaFoldDB" id="A0A813ZPA5"/>
<dbReference type="OrthoDB" id="10053581at2759"/>
<evidence type="ECO:0000313" key="1">
    <source>
        <dbReference type="EMBL" id="CAF0901895.1"/>
    </source>
</evidence>
<comment type="caution">
    <text evidence="1">The sequence shown here is derived from an EMBL/GenBank/DDBJ whole genome shotgun (WGS) entry which is preliminary data.</text>
</comment>
<dbReference type="Proteomes" id="UP000663829">
    <property type="component" value="Unassembled WGS sequence"/>
</dbReference>
<dbReference type="Pfam" id="PF13738">
    <property type="entry name" value="Pyr_redox_3"/>
    <property type="match status" value="1"/>
</dbReference>
<keyword evidence="3" id="KW-1185">Reference proteome</keyword>
<gene>
    <name evidence="1" type="ORF">GPM918_LOCUS8681</name>
    <name evidence="2" type="ORF">SRO942_LOCUS8683</name>
</gene>
<reference evidence="1" key="1">
    <citation type="submission" date="2021-02" db="EMBL/GenBank/DDBJ databases">
        <authorList>
            <person name="Nowell W R."/>
        </authorList>
    </citation>
    <scope>NUCLEOTIDE SEQUENCE</scope>
</reference>
<dbReference type="Gene3D" id="3.50.50.60">
    <property type="entry name" value="FAD/NAD(P)-binding domain"/>
    <property type="match status" value="1"/>
</dbReference>
<organism evidence="1 3">
    <name type="scientific">Didymodactylos carnosus</name>
    <dbReference type="NCBI Taxonomy" id="1234261"/>
    <lineage>
        <taxon>Eukaryota</taxon>
        <taxon>Metazoa</taxon>
        <taxon>Spiralia</taxon>
        <taxon>Gnathifera</taxon>
        <taxon>Rotifera</taxon>
        <taxon>Eurotatoria</taxon>
        <taxon>Bdelloidea</taxon>
        <taxon>Philodinida</taxon>
        <taxon>Philodinidae</taxon>
        <taxon>Didymodactylos</taxon>
    </lineage>
</organism>